<evidence type="ECO:0000313" key="2">
    <source>
        <dbReference type="EMBL" id="VAW23799.1"/>
    </source>
</evidence>
<feature type="non-terminal residue" evidence="2">
    <location>
        <position position="1"/>
    </location>
</feature>
<organism evidence="2">
    <name type="scientific">hydrothermal vent metagenome</name>
    <dbReference type="NCBI Taxonomy" id="652676"/>
    <lineage>
        <taxon>unclassified sequences</taxon>
        <taxon>metagenomes</taxon>
        <taxon>ecological metagenomes</taxon>
    </lineage>
</organism>
<reference evidence="2" key="1">
    <citation type="submission" date="2018-06" db="EMBL/GenBank/DDBJ databases">
        <authorList>
            <person name="Zhirakovskaya E."/>
        </authorList>
    </citation>
    <scope>NUCLEOTIDE SEQUENCE</scope>
</reference>
<accession>A0A3B0UH31</accession>
<dbReference type="NCBIfam" id="NF037995">
    <property type="entry name" value="TRAP_S1"/>
    <property type="match status" value="1"/>
</dbReference>
<dbReference type="PANTHER" id="PTHR33376">
    <property type="match status" value="1"/>
</dbReference>
<keyword evidence="1" id="KW-0732">Signal</keyword>
<evidence type="ECO:0000256" key="1">
    <source>
        <dbReference type="ARBA" id="ARBA00022729"/>
    </source>
</evidence>
<protein>
    <recommendedName>
        <fullName evidence="3">TRAP-type C4-dicarboxylate transport system, periplasmic component</fullName>
    </recommendedName>
</protein>
<proteinExistence type="predicted"/>
<dbReference type="Pfam" id="PF03480">
    <property type="entry name" value="DctP"/>
    <property type="match status" value="1"/>
</dbReference>
<dbReference type="PANTHER" id="PTHR33376:SF15">
    <property type="entry name" value="BLL6794 PROTEIN"/>
    <property type="match status" value="1"/>
</dbReference>
<name>A0A3B0UH31_9ZZZZ</name>
<dbReference type="InterPro" id="IPR038404">
    <property type="entry name" value="TRAP_DctP_sf"/>
</dbReference>
<dbReference type="AlphaFoldDB" id="A0A3B0UH31"/>
<dbReference type="InterPro" id="IPR018389">
    <property type="entry name" value="DctP_fam"/>
</dbReference>
<dbReference type="CDD" id="cd13665">
    <property type="entry name" value="PBP2_TRAP_Dctp3_4"/>
    <property type="match status" value="1"/>
</dbReference>
<sequence>QNGIIVEMKLLPLLFGVIIAGFAFVGSALSQEYTLRLHHFLPATSTIPAKGLAPWAERIQKASGGRLKIELYPSMQLGGSPTQLFDQAKDGVVDIIWTVLGYTPGRFPKSEVFETPFMVTNAENTSRAFQKYVETYAMDEFKDVKLIAVHTHGPGLFHMKEPLTSLEGLRGRKVRGGSRIINEMLADLGATPIGMPLPSVPEALTTGVISGTTIPWEVTTAFKISELVHNHTGFSGPNGLYTQTFALVMNKDSYNRLPDDLKAIIDANSGIELAAKFGAAMDAGDLKGLKVAKDLGNNIITLDAQETARWKQAAQPTIERWISETENGQMLYDAAKALVAKYSSLENQVQTLD</sequence>
<dbReference type="Gene3D" id="3.40.190.170">
    <property type="entry name" value="Bacterial extracellular solute-binding protein, family 7"/>
    <property type="match status" value="1"/>
</dbReference>
<evidence type="ECO:0008006" key="3">
    <source>
        <dbReference type="Google" id="ProtNLM"/>
    </source>
</evidence>
<gene>
    <name evidence="2" type="ORF">MNBD_ALPHA12-2284</name>
</gene>
<dbReference type="EMBL" id="UOEO01000247">
    <property type="protein sequence ID" value="VAW23799.1"/>
    <property type="molecule type" value="Genomic_DNA"/>
</dbReference>
<dbReference type="GO" id="GO:0055085">
    <property type="term" value="P:transmembrane transport"/>
    <property type="evidence" value="ECO:0007669"/>
    <property type="project" value="InterPro"/>
</dbReference>